<evidence type="ECO:0000313" key="1">
    <source>
        <dbReference type="Proteomes" id="UP000887576"/>
    </source>
</evidence>
<name>A0AC34R4H5_9BILA</name>
<sequence length="508" mass="56358">MSPPFEYKPSIIAAMSSVDGSIDPIQMNVSLSPSRKFGPRKLCRICAEEATSNHFGALSCHACAAFFRRTVAFRRSYTCRHQQNCKLINVSPRRMCKYCRLAKCLSIGMQPSEVRSNGLGTTNGPSISASRPESTGHSDQPSSSSSNAQSPNQPEILNSDSLPLSALLNQKTEMIFNRNMFSNNNTGIPLSEHKPEETFSLLRAMILESAVCTAFLNRSGLVSYLSGHDKQTLLDEALMSWINMDVCKFTVINNGLQLERAFCINDQFIDINLQFLEKYHGLNKNVRDPRCLSKLMKTFYDRIQELARLLEKNKLDEYEFAALAQLTLIRIACETSENVSETQINLAPYVSALTKDIQKYYAENYANENSAAKLNRLIVLVGESHELRQSYNKQILALSNAISAEINFDSPASSAKSSFSAPSTAAQNWMPFLDVNANPGPKQAFNGLLNNIQPTSAQNNTSANFLNNLMTSFSSTSTNDALVDAIAKLTASNHSLDNFPLQFFQQKP</sequence>
<evidence type="ECO:0000313" key="2">
    <source>
        <dbReference type="WBParaSite" id="JU765_v2.g350.t1"/>
    </source>
</evidence>
<reference evidence="2" key="1">
    <citation type="submission" date="2022-11" db="UniProtKB">
        <authorList>
            <consortium name="WormBaseParasite"/>
        </authorList>
    </citation>
    <scope>IDENTIFICATION</scope>
</reference>
<dbReference type="Proteomes" id="UP000887576">
    <property type="component" value="Unplaced"/>
</dbReference>
<dbReference type="WBParaSite" id="JU765_v2.g350.t1">
    <property type="protein sequence ID" value="JU765_v2.g350.t1"/>
    <property type="gene ID" value="JU765_v2.g350"/>
</dbReference>
<proteinExistence type="predicted"/>
<accession>A0AC34R4H5</accession>
<protein>
    <submittedName>
        <fullName evidence="2">Nuclear receptor domain-containing protein</fullName>
    </submittedName>
</protein>
<organism evidence="1 2">
    <name type="scientific">Panagrolaimus sp. JU765</name>
    <dbReference type="NCBI Taxonomy" id="591449"/>
    <lineage>
        <taxon>Eukaryota</taxon>
        <taxon>Metazoa</taxon>
        <taxon>Ecdysozoa</taxon>
        <taxon>Nematoda</taxon>
        <taxon>Chromadorea</taxon>
        <taxon>Rhabditida</taxon>
        <taxon>Tylenchina</taxon>
        <taxon>Panagrolaimomorpha</taxon>
        <taxon>Panagrolaimoidea</taxon>
        <taxon>Panagrolaimidae</taxon>
        <taxon>Panagrolaimus</taxon>
    </lineage>
</organism>